<evidence type="ECO:0000313" key="6">
    <source>
        <dbReference type="Proteomes" id="UP000198406"/>
    </source>
</evidence>
<sequence length="218" mass="24296">MLRRDSASIYSSVLTTDTKAIDKRVSLSTEGNTSGDHQTSSDSKPPPLSSAASAIGSPSNRSAASSDSPRYHSESKLAKPKRPLSAYNVFFQEERAKIIAEHEGTHPASPPESPSTRKQRYRPNGTGFEDLAKEISKRWKRVGKERLEECTQRANADMVRYQTELALYSEQREARLSAKQRAQVATVSEETWAQYFASAESQKPPRKRKSKKGSHQNP</sequence>
<dbReference type="PROSITE" id="PS50118">
    <property type="entry name" value="HMG_BOX_2"/>
    <property type="match status" value="1"/>
</dbReference>
<feature type="region of interest" description="Disordered" evidence="3">
    <location>
        <begin position="98"/>
        <end position="129"/>
    </location>
</feature>
<dbReference type="PANTHER" id="PTHR48112:SF15">
    <property type="entry name" value="HMG BOX DOMAIN-CONTAINING PROTEIN"/>
    <property type="match status" value="1"/>
</dbReference>
<feature type="compositionally biased region" description="Polar residues" evidence="3">
    <location>
        <begin position="26"/>
        <end position="38"/>
    </location>
</feature>
<gene>
    <name evidence="5" type="ORF">FisN_2Hu328</name>
</gene>
<feature type="compositionally biased region" description="Basic residues" evidence="3">
    <location>
        <begin position="204"/>
        <end position="218"/>
    </location>
</feature>
<evidence type="ECO:0000256" key="1">
    <source>
        <dbReference type="ARBA" id="ARBA00023125"/>
    </source>
</evidence>
<feature type="DNA-binding region" description="HMG box" evidence="2">
    <location>
        <begin position="80"/>
        <end position="169"/>
    </location>
</feature>
<dbReference type="InterPro" id="IPR009071">
    <property type="entry name" value="HMG_box_dom"/>
</dbReference>
<feature type="region of interest" description="Disordered" evidence="3">
    <location>
        <begin position="197"/>
        <end position="218"/>
    </location>
</feature>
<dbReference type="InterPro" id="IPR050342">
    <property type="entry name" value="HMGB"/>
</dbReference>
<dbReference type="GO" id="GO:0005634">
    <property type="term" value="C:nucleus"/>
    <property type="evidence" value="ECO:0007669"/>
    <property type="project" value="UniProtKB-UniRule"/>
</dbReference>
<feature type="region of interest" description="Disordered" evidence="3">
    <location>
        <begin position="20"/>
        <end position="84"/>
    </location>
</feature>
<evidence type="ECO:0000259" key="4">
    <source>
        <dbReference type="PROSITE" id="PS50118"/>
    </source>
</evidence>
<evidence type="ECO:0000313" key="5">
    <source>
        <dbReference type="EMBL" id="GAX26723.1"/>
    </source>
</evidence>
<dbReference type="EMBL" id="BDSP01000251">
    <property type="protein sequence ID" value="GAX26723.1"/>
    <property type="molecule type" value="Genomic_DNA"/>
</dbReference>
<dbReference type="OrthoDB" id="49060at2759"/>
<name>A0A1Z5KK91_FISSO</name>
<proteinExistence type="predicted"/>
<feature type="domain" description="HMG box" evidence="4">
    <location>
        <begin position="80"/>
        <end position="169"/>
    </location>
</feature>
<evidence type="ECO:0000256" key="3">
    <source>
        <dbReference type="SAM" id="MobiDB-lite"/>
    </source>
</evidence>
<dbReference type="SUPFAM" id="SSF47095">
    <property type="entry name" value="HMG-box"/>
    <property type="match status" value="1"/>
</dbReference>
<comment type="caution">
    <text evidence="5">The sequence shown here is derived from an EMBL/GenBank/DDBJ whole genome shotgun (WGS) entry which is preliminary data.</text>
</comment>
<keyword evidence="6" id="KW-1185">Reference proteome</keyword>
<dbReference type="GO" id="GO:0003677">
    <property type="term" value="F:DNA binding"/>
    <property type="evidence" value="ECO:0007669"/>
    <property type="project" value="UniProtKB-UniRule"/>
</dbReference>
<keyword evidence="2" id="KW-0539">Nucleus</keyword>
<dbReference type="Pfam" id="PF09011">
    <property type="entry name" value="HMG_box_2"/>
    <property type="match status" value="1"/>
</dbReference>
<accession>A0A1Z5KK91</accession>
<dbReference type="Proteomes" id="UP000198406">
    <property type="component" value="Unassembled WGS sequence"/>
</dbReference>
<organism evidence="5 6">
    <name type="scientific">Fistulifera solaris</name>
    <name type="common">Oleaginous diatom</name>
    <dbReference type="NCBI Taxonomy" id="1519565"/>
    <lineage>
        <taxon>Eukaryota</taxon>
        <taxon>Sar</taxon>
        <taxon>Stramenopiles</taxon>
        <taxon>Ochrophyta</taxon>
        <taxon>Bacillariophyta</taxon>
        <taxon>Bacillariophyceae</taxon>
        <taxon>Bacillariophycidae</taxon>
        <taxon>Naviculales</taxon>
        <taxon>Naviculaceae</taxon>
        <taxon>Fistulifera</taxon>
    </lineage>
</organism>
<feature type="compositionally biased region" description="Low complexity" evidence="3">
    <location>
        <begin position="49"/>
        <end position="68"/>
    </location>
</feature>
<reference evidence="5 6" key="1">
    <citation type="journal article" date="2015" name="Plant Cell">
        <title>Oil accumulation by the oleaginous diatom Fistulifera solaris as revealed by the genome and transcriptome.</title>
        <authorList>
            <person name="Tanaka T."/>
            <person name="Maeda Y."/>
            <person name="Veluchamy A."/>
            <person name="Tanaka M."/>
            <person name="Abida H."/>
            <person name="Marechal E."/>
            <person name="Bowler C."/>
            <person name="Muto M."/>
            <person name="Sunaga Y."/>
            <person name="Tanaka M."/>
            <person name="Yoshino T."/>
            <person name="Taniguchi T."/>
            <person name="Fukuda Y."/>
            <person name="Nemoto M."/>
            <person name="Matsumoto M."/>
            <person name="Wong P.S."/>
            <person name="Aburatani S."/>
            <person name="Fujibuchi W."/>
        </authorList>
    </citation>
    <scope>NUCLEOTIDE SEQUENCE [LARGE SCALE GENOMIC DNA]</scope>
    <source>
        <strain evidence="5 6">JPCC DA0580</strain>
    </source>
</reference>
<dbReference type="Gene3D" id="1.10.30.10">
    <property type="entry name" value="High mobility group box domain"/>
    <property type="match status" value="1"/>
</dbReference>
<dbReference type="InParanoid" id="A0A1Z5KK91"/>
<dbReference type="PANTHER" id="PTHR48112">
    <property type="entry name" value="HIGH MOBILITY GROUP PROTEIN DSP1"/>
    <property type="match status" value="1"/>
</dbReference>
<keyword evidence="1 2" id="KW-0238">DNA-binding</keyword>
<evidence type="ECO:0000256" key="2">
    <source>
        <dbReference type="PROSITE-ProRule" id="PRU00267"/>
    </source>
</evidence>
<dbReference type="InterPro" id="IPR036910">
    <property type="entry name" value="HMG_box_dom_sf"/>
</dbReference>
<dbReference type="SMART" id="SM00398">
    <property type="entry name" value="HMG"/>
    <property type="match status" value="1"/>
</dbReference>
<dbReference type="AlphaFoldDB" id="A0A1Z5KK91"/>
<protein>
    <recommendedName>
        <fullName evidence="4">HMG box domain-containing protein</fullName>
    </recommendedName>
</protein>